<dbReference type="RefSeq" id="WP_053582841.1">
    <property type="nucleotide sequence ID" value="NZ_LGRV01000003.1"/>
</dbReference>
<dbReference type="EMBL" id="LGRV01000003">
    <property type="protein sequence ID" value="KOS68028.1"/>
    <property type="molecule type" value="Genomic_DNA"/>
</dbReference>
<protein>
    <recommendedName>
        <fullName evidence="4">ABC transporter permease</fullName>
    </recommendedName>
</protein>
<evidence type="ECO:0000313" key="2">
    <source>
        <dbReference type="EMBL" id="KOS68028.1"/>
    </source>
</evidence>
<feature type="transmembrane region" description="Helical" evidence="1">
    <location>
        <begin position="212"/>
        <end position="231"/>
    </location>
</feature>
<evidence type="ECO:0000256" key="1">
    <source>
        <dbReference type="SAM" id="Phobius"/>
    </source>
</evidence>
<feature type="transmembrane region" description="Helical" evidence="1">
    <location>
        <begin position="166"/>
        <end position="184"/>
    </location>
</feature>
<sequence length="245" mass="28119">MPVSVLLLFTGGFQLYDRIHFGWLLSICLVVSILTRYYRQASLSTRLKIRKSLACIILAMEIVKDLYHVSQGTFSFYYLPLHLCSLAIFIVFWHAFLPTKTNKEMLYALVFPGALAALIFPEWTTTAIFSYMHNHSFIIHGLLIAYPILLLATGELVPDWRQLHKVAIALSITAFPIYFFNKYYDLNFMFLNTPSPGSPLVLLEQWFGNPGYLIGFAGLIIVVWFVMYAPVSVMKKVLYRKTHVS</sequence>
<name>A0ABR5JZD7_9BACI</name>
<keyword evidence="1" id="KW-1133">Transmembrane helix</keyword>
<keyword evidence="1" id="KW-0812">Transmembrane</keyword>
<organism evidence="2 3">
    <name type="scientific">Lysinibacillus contaminans</name>
    <dbReference type="NCBI Taxonomy" id="1293441"/>
    <lineage>
        <taxon>Bacteria</taxon>
        <taxon>Bacillati</taxon>
        <taxon>Bacillota</taxon>
        <taxon>Bacilli</taxon>
        <taxon>Bacillales</taxon>
        <taxon>Bacillaceae</taxon>
        <taxon>Lysinibacillus</taxon>
    </lineage>
</organism>
<keyword evidence="3" id="KW-1185">Reference proteome</keyword>
<accession>A0ABR5JZD7</accession>
<evidence type="ECO:0008006" key="4">
    <source>
        <dbReference type="Google" id="ProtNLM"/>
    </source>
</evidence>
<feature type="transmembrane region" description="Helical" evidence="1">
    <location>
        <begin position="20"/>
        <end position="39"/>
    </location>
</feature>
<feature type="transmembrane region" description="Helical" evidence="1">
    <location>
        <begin position="137"/>
        <end position="154"/>
    </location>
</feature>
<feature type="transmembrane region" description="Helical" evidence="1">
    <location>
        <begin position="109"/>
        <end position="131"/>
    </location>
</feature>
<keyword evidence="1" id="KW-0472">Membrane</keyword>
<reference evidence="3" key="1">
    <citation type="submission" date="2015-07" db="EMBL/GenBank/DDBJ databases">
        <title>Fjat-14205 dsm 2895.</title>
        <authorList>
            <person name="Liu B."/>
            <person name="Wang J."/>
            <person name="Zhu Y."/>
            <person name="Liu G."/>
            <person name="Chen Q."/>
            <person name="Chen Z."/>
            <person name="Lan J."/>
            <person name="Che J."/>
            <person name="Ge C."/>
            <person name="Shi H."/>
            <person name="Pan Z."/>
            <person name="Liu X."/>
        </authorList>
    </citation>
    <scope>NUCLEOTIDE SEQUENCE [LARGE SCALE GENOMIC DNA]</scope>
    <source>
        <strain evidence="3">DSM 25560</strain>
    </source>
</reference>
<gene>
    <name evidence="2" type="ORF">AEA09_05320</name>
</gene>
<proteinExistence type="predicted"/>
<feature type="transmembrane region" description="Helical" evidence="1">
    <location>
        <begin position="76"/>
        <end position="97"/>
    </location>
</feature>
<dbReference type="Proteomes" id="UP000050668">
    <property type="component" value="Unassembled WGS sequence"/>
</dbReference>
<dbReference type="Pfam" id="PF14808">
    <property type="entry name" value="TMEM164"/>
    <property type="match status" value="1"/>
</dbReference>
<comment type="caution">
    <text evidence="2">The sequence shown here is derived from an EMBL/GenBank/DDBJ whole genome shotgun (WGS) entry which is preliminary data.</text>
</comment>
<evidence type="ECO:0000313" key="3">
    <source>
        <dbReference type="Proteomes" id="UP000050668"/>
    </source>
</evidence>